<evidence type="ECO:0000313" key="4">
    <source>
        <dbReference type="Proteomes" id="UP001499979"/>
    </source>
</evidence>
<dbReference type="SUPFAM" id="SSF52540">
    <property type="entry name" value="P-loop containing nucleoside triphosphate hydrolases"/>
    <property type="match status" value="1"/>
</dbReference>
<evidence type="ECO:0000259" key="2">
    <source>
        <dbReference type="Pfam" id="PF07693"/>
    </source>
</evidence>
<dbReference type="EMBL" id="BAAAJE010000015">
    <property type="protein sequence ID" value="GAA1149600.1"/>
    <property type="molecule type" value="Genomic_DNA"/>
</dbReference>
<reference evidence="4" key="1">
    <citation type="journal article" date="2019" name="Int. J. Syst. Evol. Microbiol.">
        <title>The Global Catalogue of Microorganisms (GCM) 10K type strain sequencing project: providing services to taxonomists for standard genome sequencing and annotation.</title>
        <authorList>
            <consortium name="The Broad Institute Genomics Platform"/>
            <consortium name="The Broad Institute Genome Sequencing Center for Infectious Disease"/>
            <person name="Wu L."/>
            <person name="Ma J."/>
        </authorList>
    </citation>
    <scope>NUCLEOTIDE SEQUENCE [LARGE SCALE GENOMIC DNA]</scope>
    <source>
        <strain evidence="4">JCM 11813</strain>
    </source>
</reference>
<dbReference type="InterPro" id="IPR027417">
    <property type="entry name" value="P-loop_NTPase"/>
</dbReference>
<comment type="caution">
    <text evidence="3">The sequence shown here is derived from an EMBL/GenBank/DDBJ whole genome shotgun (WGS) entry which is preliminary data.</text>
</comment>
<protein>
    <submittedName>
        <fullName evidence="3">KAP family P-loop domain protein</fullName>
    </submittedName>
</protein>
<dbReference type="Pfam" id="PF07693">
    <property type="entry name" value="KAP_NTPase"/>
    <property type="match status" value="1"/>
</dbReference>
<sequence length="626" mass="67774">MSEGPNPLWSDEPAGRDLLSFLAVAETVTDAVLDDSLDPVALGLSGSWGAGKTTVLELVKQEVQRRAEAESTKVLVVATQPWSYDPTVGPKESLIAEVLDALKGQIDTSVGVEAQNLLLKLTKRVKWAKALKMAALTSITLQLPKVEDVLDLINEDPVEGETEPTERGLAQFRDEFEELLKSDGLKHISRVVVLVDDLDRCLPETVVETLEAIRLFLSAKGMSFVIAADEDRVADAIQKRLGSSSDERGAGESPAELYLHKIVQTTIPIPALSQFDTQAYLFLLLAEAKLTAEAFEALVASTADLRMQAGSLDDLALPADVDLAEERATASRLTPLLYEKFRGNPRRIKRFLNDLHVRQSVASRRGISLASDAVAKLMMLERLLDDDFKTVLDWLAQTKLRDQMDALDRAANEAVPVEPTEPAVEADQTAPKKKATAKPPAPAAPASEEAPFSDSLIRWAKLPPKLDASDISGYLYLAASFAGIELVSSALPERLRDIASALMSSLQVDRNAVTDEALQAVKPADARLLIAFLGSSTRDQPSIQKFSVPGILRVSKTHPGIEDAAVSALKLLPPSEVKVATVMLLKPEAEATFEPVLGVWDVGSASRPVREVITKVRQAWGTPDGN</sequence>
<evidence type="ECO:0000256" key="1">
    <source>
        <dbReference type="SAM" id="MobiDB-lite"/>
    </source>
</evidence>
<organism evidence="3 4">
    <name type="scientific">Nocardioides aquiterrae</name>
    <dbReference type="NCBI Taxonomy" id="203799"/>
    <lineage>
        <taxon>Bacteria</taxon>
        <taxon>Bacillati</taxon>
        <taxon>Actinomycetota</taxon>
        <taxon>Actinomycetes</taxon>
        <taxon>Propionibacteriales</taxon>
        <taxon>Nocardioidaceae</taxon>
        <taxon>Nocardioides</taxon>
    </lineage>
</organism>
<dbReference type="InterPro" id="IPR052754">
    <property type="entry name" value="NTPase_KAP_P-loop"/>
</dbReference>
<dbReference type="Proteomes" id="UP001499979">
    <property type="component" value="Unassembled WGS sequence"/>
</dbReference>
<feature type="domain" description="KAP NTPase" evidence="2">
    <location>
        <begin position="25"/>
        <end position="361"/>
    </location>
</feature>
<dbReference type="Gene3D" id="3.40.50.300">
    <property type="entry name" value="P-loop containing nucleotide triphosphate hydrolases"/>
    <property type="match status" value="1"/>
</dbReference>
<evidence type="ECO:0000313" key="3">
    <source>
        <dbReference type="EMBL" id="GAA1149600.1"/>
    </source>
</evidence>
<keyword evidence="4" id="KW-1185">Reference proteome</keyword>
<gene>
    <name evidence="3" type="ORF">GCM10009606_30430</name>
</gene>
<dbReference type="PANTHER" id="PTHR22674">
    <property type="entry name" value="NTPASE, KAP FAMILY P-LOOP DOMAIN-CONTAINING 1"/>
    <property type="match status" value="1"/>
</dbReference>
<proteinExistence type="predicted"/>
<accession>A0ABP4EZP0</accession>
<name>A0ABP4EZP0_9ACTN</name>
<feature type="region of interest" description="Disordered" evidence="1">
    <location>
        <begin position="412"/>
        <end position="449"/>
    </location>
</feature>
<dbReference type="InterPro" id="IPR011646">
    <property type="entry name" value="KAP_P-loop"/>
</dbReference>
<dbReference type="PANTHER" id="PTHR22674:SF6">
    <property type="entry name" value="NTPASE KAP FAMILY P-LOOP DOMAIN-CONTAINING PROTEIN 1"/>
    <property type="match status" value="1"/>
</dbReference>